<dbReference type="PANTHER" id="PTHR33021:SF350">
    <property type="entry name" value="UCLACYANIN-2"/>
    <property type="match status" value="1"/>
</dbReference>
<comment type="caution">
    <text evidence="6">The sequence shown here is derived from an EMBL/GenBank/DDBJ whole genome shotgun (WGS) entry which is preliminary data.</text>
</comment>
<evidence type="ECO:0000256" key="1">
    <source>
        <dbReference type="ARBA" id="ARBA00022723"/>
    </source>
</evidence>
<dbReference type="InterPro" id="IPR003245">
    <property type="entry name" value="Phytocyanin_dom"/>
</dbReference>
<proteinExistence type="predicted"/>
<sequence length="209" mass="21436">MAELIACVLLLLISPAAYAATTHTVGGLSGWNTGIDYGNWASGQTFATRDTLLFNYDTTHAVSQVTEADYQNCSTENVPIYFYSSSPTSIPLTAVGTSYFICPRSNHCSQGMKLAVTVTMRGSSPPSFGDPIPLPPSDGASPSPPSGSPETPGTPPSTPSSPPPPAGGSAASILGSKNSLMAGFSLVLEAVVGVMGEEIAAATVVFFLQ</sequence>
<feature type="region of interest" description="Disordered" evidence="3">
    <location>
        <begin position="123"/>
        <end position="172"/>
    </location>
</feature>
<dbReference type="Pfam" id="PF02298">
    <property type="entry name" value="Cu_bind_like"/>
    <property type="match status" value="1"/>
</dbReference>
<dbReference type="GO" id="GO:0005886">
    <property type="term" value="C:plasma membrane"/>
    <property type="evidence" value="ECO:0007669"/>
    <property type="project" value="TreeGrafter"/>
</dbReference>
<dbReference type="SUPFAM" id="SSF49503">
    <property type="entry name" value="Cupredoxins"/>
    <property type="match status" value="1"/>
</dbReference>
<organism evidence="6">
    <name type="scientific">Sesamum radiatum</name>
    <name type="common">Black benniseed</name>
    <dbReference type="NCBI Taxonomy" id="300843"/>
    <lineage>
        <taxon>Eukaryota</taxon>
        <taxon>Viridiplantae</taxon>
        <taxon>Streptophyta</taxon>
        <taxon>Embryophyta</taxon>
        <taxon>Tracheophyta</taxon>
        <taxon>Spermatophyta</taxon>
        <taxon>Magnoliopsida</taxon>
        <taxon>eudicotyledons</taxon>
        <taxon>Gunneridae</taxon>
        <taxon>Pentapetalae</taxon>
        <taxon>asterids</taxon>
        <taxon>lamiids</taxon>
        <taxon>Lamiales</taxon>
        <taxon>Pedaliaceae</taxon>
        <taxon>Sesamum</taxon>
    </lineage>
</organism>
<feature type="signal peptide" evidence="4">
    <location>
        <begin position="1"/>
        <end position="19"/>
    </location>
</feature>
<feature type="domain" description="Phytocyanin" evidence="5">
    <location>
        <begin position="21"/>
        <end position="120"/>
    </location>
</feature>
<dbReference type="EMBL" id="JACGWJ010000003">
    <property type="protein sequence ID" value="KAL0429140.1"/>
    <property type="molecule type" value="Genomic_DNA"/>
</dbReference>
<name>A0AAW2VJV5_SESRA</name>
<dbReference type="GO" id="GO:0009055">
    <property type="term" value="F:electron transfer activity"/>
    <property type="evidence" value="ECO:0007669"/>
    <property type="project" value="InterPro"/>
</dbReference>
<reference evidence="6" key="1">
    <citation type="submission" date="2020-06" db="EMBL/GenBank/DDBJ databases">
        <authorList>
            <person name="Li T."/>
            <person name="Hu X."/>
            <person name="Zhang T."/>
            <person name="Song X."/>
            <person name="Zhang H."/>
            <person name="Dai N."/>
            <person name="Sheng W."/>
            <person name="Hou X."/>
            <person name="Wei L."/>
        </authorList>
    </citation>
    <scope>NUCLEOTIDE SEQUENCE</scope>
    <source>
        <strain evidence="6">G02</strain>
        <tissue evidence="6">Leaf</tissue>
    </source>
</reference>
<protein>
    <recommendedName>
        <fullName evidence="5">Phytocyanin domain-containing protein</fullName>
    </recommendedName>
</protein>
<keyword evidence="4" id="KW-0732">Signal</keyword>
<dbReference type="Gene3D" id="2.60.40.420">
    <property type="entry name" value="Cupredoxins - blue copper proteins"/>
    <property type="match status" value="1"/>
</dbReference>
<accession>A0AAW2VJV5</accession>
<reference evidence="6" key="2">
    <citation type="journal article" date="2024" name="Plant">
        <title>Genomic evolution and insights into agronomic trait innovations of Sesamum species.</title>
        <authorList>
            <person name="Miao H."/>
            <person name="Wang L."/>
            <person name="Qu L."/>
            <person name="Liu H."/>
            <person name="Sun Y."/>
            <person name="Le M."/>
            <person name="Wang Q."/>
            <person name="Wei S."/>
            <person name="Zheng Y."/>
            <person name="Lin W."/>
            <person name="Duan Y."/>
            <person name="Cao H."/>
            <person name="Xiong S."/>
            <person name="Wang X."/>
            <person name="Wei L."/>
            <person name="Li C."/>
            <person name="Ma Q."/>
            <person name="Ju M."/>
            <person name="Zhao R."/>
            <person name="Li G."/>
            <person name="Mu C."/>
            <person name="Tian Q."/>
            <person name="Mei H."/>
            <person name="Zhang T."/>
            <person name="Gao T."/>
            <person name="Zhang H."/>
        </authorList>
    </citation>
    <scope>NUCLEOTIDE SEQUENCE</scope>
    <source>
        <strain evidence="6">G02</strain>
    </source>
</reference>
<dbReference type="GO" id="GO:0046872">
    <property type="term" value="F:metal ion binding"/>
    <property type="evidence" value="ECO:0007669"/>
    <property type="project" value="UniProtKB-KW"/>
</dbReference>
<dbReference type="PROSITE" id="PS51485">
    <property type="entry name" value="PHYTOCYANIN"/>
    <property type="match status" value="1"/>
</dbReference>
<dbReference type="InterPro" id="IPR008972">
    <property type="entry name" value="Cupredoxin"/>
</dbReference>
<evidence type="ECO:0000256" key="2">
    <source>
        <dbReference type="ARBA" id="ARBA00023180"/>
    </source>
</evidence>
<keyword evidence="2" id="KW-0325">Glycoprotein</keyword>
<evidence type="ECO:0000313" key="6">
    <source>
        <dbReference type="EMBL" id="KAL0429140.1"/>
    </source>
</evidence>
<feature type="chain" id="PRO_5043374402" description="Phytocyanin domain-containing protein" evidence="4">
    <location>
        <begin position="20"/>
        <end position="209"/>
    </location>
</feature>
<dbReference type="CDD" id="cd04216">
    <property type="entry name" value="Phytocyanin"/>
    <property type="match status" value="1"/>
</dbReference>
<evidence type="ECO:0000259" key="5">
    <source>
        <dbReference type="PROSITE" id="PS51485"/>
    </source>
</evidence>
<dbReference type="PANTHER" id="PTHR33021">
    <property type="entry name" value="BLUE COPPER PROTEIN"/>
    <property type="match status" value="1"/>
</dbReference>
<dbReference type="FunFam" id="2.60.40.420:FF:000003">
    <property type="entry name" value="Blue copper"/>
    <property type="match status" value="1"/>
</dbReference>
<dbReference type="AlphaFoldDB" id="A0AAW2VJV5"/>
<dbReference type="InterPro" id="IPR039391">
    <property type="entry name" value="Phytocyanin-like"/>
</dbReference>
<gene>
    <name evidence="6" type="ORF">Sradi_0540000</name>
</gene>
<evidence type="ECO:0000256" key="4">
    <source>
        <dbReference type="SAM" id="SignalP"/>
    </source>
</evidence>
<evidence type="ECO:0000256" key="3">
    <source>
        <dbReference type="SAM" id="MobiDB-lite"/>
    </source>
</evidence>
<keyword evidence="1" id="KW-0479">Metal-binding</keyword>
<feature type="compositionally biased region" description="Pro residues" evidence="3">
    <location>
        <begin position="132"/>
        <end position="166"/>
    </location>
</feature>